<proteinExistence type="predicted"/>
<reference evidence="2" key="1">
    <citation type="journal article" date="2017" name="Nat. Microbiol.">
        <title>Global analysis of biosynthetic gene clusters reveals vast potential of secondary metabolite production in Penicillium species.</title>
        <authorList>
            <person name="Nielsen J.C."/>
            <person name="Grijseels S."/>
            <person name="Prigent S."/>
            <person name="Ji B."/>
            <person name="Dainat J."/>
            <person name="Nielsen K.F."/>
            <person name="Frisvad J.C."/>
            <person name="Workman M."/>
            <person name="Nielsen J."/>
        </authorList>
    </citation>
    <scope>NUCLEOTIDE SEQUENCE [LARGE SCALE GENOMIC DNA]</scope>
    <source>
        <strain evidence="2">IBT 31811</strain>
    </source>
</reference>
<accession>A0A1V6QF81</accession>
<protein>
    <submittedName>
        <fullName evidence="1">Uncharacterized protein</fullName>
    </submittedName>
</protein>
<gene>
    <name evidence="1" type="ORF">PENANT_c005G06122</name>
</gene>
<evidence type="ECO:0000313" key="2">
    <source>
        <dbReference type="Proteomes" id="UP000191672"/>
    </source>
</evidence>
<dbReference type="EMBL" id="MDYN01000005">
    <property type="protein sequence ID" value="OQD87672.1"/>
    <property type="molecule type" value="Genomic_DNA"/>
</dbReference>
<organism evidence="1 2">
    <name type="scientific">Penicillium antarcticum</name>
    <dbReference type="NCBI Taxonomy" id="416450"/>
    <lineage>
        <taxon>Eukaryota</taxon>
        <taxon>Fungi</taxon>
        <taxon>Dikarya</taxon>
        <taxon>Ascomycota</taxon>
        <taxon>Pezizomycotina</taxon>
        <taxon>Eurotiomycetes</taxon>
        <taxon>Eurotiomycetidae</taxon>
        <taxon>Eurotiales</taxon>
        <taxon>Aspergillaceae</taxon>
        <taxon>Penicillium</taxon>
    </lineage>
</organism>
<dbReference type="OrthoDB" id="5396831at2759"/>
<evidence type="ECO:0000313" key="1">
    <source>
        <dbReference type="EMBL" id="OQD87672.1"/>
    </source>
</evidence>
<dbReference type="Proteomes" id="UP000191672">
    <property type="component" value="Unassembled WGS sequence"/>
</dbReference>
<dbReference type="AlphaFoldDB" id="A0A1V6QF81"/>
<dbReference type="STRING" id="416450.A0A1V6QF81"/>
<sequence>MSLIRSHSHWPRGIPAFIRRHEEPVAPANFDAASRAWRHFVRDQWVGGNAADQQKQALIERWATADQQFRDSYQSRALEDEPSVARPNFLDMHMALDGTVFFRDCYAKLIIDDRTLETGLGLWVEFSTNGIYTKAYRAQMMMEEFAHFYCEIGPGNQVPIEQALIYIESRVIYQDRDKNVDPREILEDEPVDMRRPLVEIYRGDEVDLVDDYAPGFREAEEQGNGLAIGYDLEQILANDGNPLTITDHGSDH</sequence>
<comment type="caution">
    <text evidence="1">The sequence shown here is derived from an EMBL/GenBank/DDBJ whole genome shotgun (WGS) entry which is preliminary data.</text>
</comment>
<keyword evidence="2" id="KW-1185">Reference proteome</keyword>
<name>A0A1V6QF81_9EURO</name>